<evidence type="ECO:0000313" key="1">
    <source>
        <dbReference type="EMBL" id="AFU63788.1"/>
    </source>
</evidence>
<keyword evidence="2" id="KW-1185">Reference proteome</keyword>
<sequence>MFKLLVVIKKCEGYSATRSIALTSQVIDFVEREDADSAFKILCAKDGYEVTKLYSSPAPQAVPQNPNPYHTFKENL</sequence>
<dbReference type="RefSeq" id="YP_009148943.1">
    <property type="nucleotide sequence ID" value="NC_027351.1"/>
</dbReference>
<organism evidence="1 2">
    <name type="scientific">Salmonella phage SSE121</name>
    <dbReference type="NCBI Taxonomy" id="1204529"/>
    <lineage>
        <taxon>Viruses</taxon>
        <taxon>Duplodnaviria</taxon>
        <taxon>Heunggongvirae</taxon>
        <taxon>Uroviricota</taxon>
        <taxon>Caudoviricetes</taxon>
        <taxon>Vequintavirinae</taxon>
        <taxon>Seunavirus</taxon>
        <taxon>Seunavirus SSE121</taxon>
    </lineage>
</organism>
<name>K4I289_9CAUD</name>
<proteinExistence type="predicted"/>
<accession>K4I289</accession>
<dbReference type="Proteomes" id="UP000007004">
    <property type="component" value="Segment"/>
</dbReference>
<dbReference type="EMBL" id="JX181824">
    <property type="protein sequence ID" value="AFU63788.1"/>
    <property type="molecule type" value="Genomic_DNA"/>
</dbReference>
<evidence type="ECO:0000313" key="2">
    <source>
        <dbReference type="Proteomes" id="UP000007004"/>
    </source>
</evidence>
<dbReference type="KEGG" id="vg:24638922"/>
<dbReference type="GeneID" id="24638922"/>
<protein>
    <submittedName>
        <fullName evidence="1">Uncharacterized protein</fullName>
    </submittedName>
</protein>
<reference evidence="1 2" key="1">
    <citation type="submission" date="2012-06" db="EMBL/GenBank/DDBJ databases">
        <title>Bacteriophages quickly and effectively reduce contamination of various foods with Salmonella.</title>
        <authorList>
            <person name="Woolston J."/>
            <person name="Parks A.R."/>
            <person name="Hanna L.F."/>
            <person name="Charbonneau D."/>
            <person name="Sulakvelidze A."/>
        </authorList>
    </citation>
    <scope>NUCLEOTIDE SEQUENCE [LARGE SCALE GENOMIC DNA]</scope>
    <source>
        <strain evidence="1">SSE-121</strain>
    </source>
</reference>